<reference evidence="7 8" key="1">
    <citation type="journal article" date="2018" name="BMC Genomics">
        <title>Genomic comparison of Trypanosoma conorhini and Trypanosoma rangeli to Trypanosoma cruzi strains of high and low virulence.</title>
        <authorList>
            <person name="Bradwell K.R."/>
            <person name="Koparde V.N."/>
            <person name="Matveyev A.V."/>
            <person name="Serrano M.G."/>
            <person name="Alves J.M."/>
            <person name="Parikh H."/>
            <person name="Huang B."/>
            <person name="Lee V."/>
            <person name="Espinosa-Alvarez O."/>
            <person name="Ortiz P.A."/>
            <person name="Costa-Martins A.G."/>
            <person name="Teixeira M.M."/>
            <person name="Buck G.A."/>
        </authorList>
    </citation>
    <scope>NUCLEOTIDE SEQUENCE [LARGE SCALE GENOMIC DNA]</scope>
    <source>
        <strain evidence="7 8">AM80</strain>
    </source>
</reference>
<dbReference type="InterPro" id="IPR001841">
    <property type="entry name" value="Znf_RING"/>
</dbReference>
<evidence type="ECO:0000313" key="7">
    <source>
        <dbReference type="EMBL" id="RNF09028.1"/>
    </source>
</evidence>
<dbReference type="RefSeq" id="XP_029240732.1">
    <property type="nucleotide sequence ID" value="XM_029379428.1"/>
</dbReference>
<evidence type="ECO:0000256" key="1">
    <source>
        <dbReference type="ARBA" id="ARBA00022723"/>
    </source>
</evidence>
<gene>
    <name evidence="7" type="ORF">TraAM80_02425</name>
</gene>
<dbReference type="PROSITE" id="PS00518">
    <property type="entry name" value="ZF_RING_1"/>
    <property type="match status" value="1"/>
</dbReference>
<evidence type="ECO:0000313" key="8">
    <source>
        <dbReference type="Proteomes" id="UP000283634"/>
    </source>
</evidence>
<keyword evidence="5" id="KW-0812">Transmembrane</keyword>
<keyword evidence="1" id="KW-0479">Metal-binding</keyword>
<dbReference type="InterPro" id="IPR013083">
    <property type="entry name" value="Znf_RING/FYVE/PHD"/>
</dbReference>
<evidence type="ECO:0000259" key="6">
    <source>
        <dbReference type="PROSITE" id="PS50089"/>
    </source>
</evidence>
<dbReference type="OrthoDB" id="251667at2759"/>
<dbReference type="AlphaFoldDB" id="A0A3R7KK00"/>
<sequence>MTVSLWQAIVACIASSITMLIGVLIYQDLNIRFRKHQDARFFNQPGLCNVLYVNCTSPAITLSSTMMMGEVKIWEDINPTHFCTVPSPLRVPCWWSKEGAFLGYVRIGPMPPSVGQLQTLSIVLIAVSSLFVFVSLAYPHLNDECIPRWLRWGRREDDPNRQQRQDDQGGTQMDVLVLEETRLTEVYPMSDENWKAEAIARTPYAKMRLKVLERFFNARRRHLQHNDDSSQPYAGLTGSDSELECDDDDLRVDECYICLSRSRRRIIWWPCGHWLCASCLRKVLRKTFNRGYVCCPNCRSLVLREDLLILHLLPRVMSTAA</sequence>
<dbReference type="Pfam" id="PF13920">
    <property type="entry name" value="zf-C3HC4_3"/>
    <property type="match status" value="1"/>
</dbReference>
<dbReference type="PROSITE" id="PS50089">
    <property type="entry name" value="ZF_RING_2"/>
    <property type="match status" value="1"/>
</dbReference>
<protein>
    <recommendedName>
        <fullName evidence="6">RING-type domain-containing protein</fullName>
    </recommendedName>
</protein>
<evidence type="ECO:0000256" key="4">
    <source>
        <dbReference type="PROSITE-ProRule" id="PRU00175"/>
    </source>
</evidence>
<evidence type="ECO:0000256" key="3">
    <source>
        <dbReference type="ARBA" id="ARBA00022833"/>
    </source>
</evidence>
<dbReference type="EMBL" id="MKGL01000055">
    <property type="protein sequence ID" value="RNF09028.1"/>
    <property type="molecule type" value="Genomic_DNA"/>
</dbReference>
<keyword evidence="8" id="KW-1185">Reference proteome</keyword>
<keyword evidence="2 4" id="KW-0863">Zinc-finger</keyword>
<name>A0A3R7KK00_TRYRA</name>
<keyword evidence="5" id="KW-0472">Membrane</keyword>
<keyword evidence="5" id="KW-1133">Transmembrane helix</keyword>
<comment type="caution">
    <text evidence="7">The sequence shown here is derived from an EMBL/GenBank/DDBJ whole genome shotgun (WGS) entry which is preliminary data.</text>
</comment>
<keyword evidence="3" id="KW-0862">Zinc</keyword>
<organism evidence="7 8">
    <name type="scientific">Trypanosoma rangeli</name>
    <dbReference type="NCBI Taxonomy" id="5698"/>
    <lineage>
        <taxon>Eukaryota</taxon>
        <taxon>Discoba</taxon>
        <taxon>Euglenozoa</taxon>
        <taxon>Kinetoplastea</taxon>
        <taxon>Metakinetoplastina</taxon>
        <taxon>Trypanosomatida</taxon>
        <taxon>Trypanosomatidae</taxon>
        <taxon>Trypanosoma</taxon>
        <taxon>Herpetosoma</taxon>
    </lineage>
</organism>
<dbReference type="GO" id="GO:0008270">
    <property type="term" value="F:zinc ion binding"/>
    <property type="evidence" value="ECO:0007669"/>
    <property type="project" value="UniProtKB-KW"/>
</dbReference>
<dbReference type="GeneID" id="40326358"/>
<dbReference type="Proteomes" id="UP000283634">
    <property type="component" value="Unassembled WGS sequence"/>
</dbReference>
<feature type="domain" description="RING-type" evidence="6">
    <location>
        <begin position="255"/>
        <end position="299"/>
    </location>
</feature>
<proteinExistence type="predicted"/>
<feature type="transmembrane region" description="Helical" evidence="5">
    <location>
        <begin position="6"/>
        <end position="26"/>
    </location>
</feature>
<feature type="transmembrane region" description="Helical" evidence="5">
    <location>
        <begin position="120"/>
        <end position="138"/>
    </location>
</feature>
<accession>A0A3R7KK00</accession>
<dbReference type="InterPro" id="IPR017907">
    <property type="entry name" value="Znf_RING_CS"/>
</dbReference>
<evidence type="ECO:0000256" key="2">
    <source>
        <dbReference type="ARBA" id="ARBA00022771"/>
    </source>
</evidence>
<evidence type="ECO:0000256" key="5">
    <source>
        <dbReference type="SAM" id="Phobius"/>
    </source>
</evidence>
<dbReference type="SUPFAM" id="SSF57850">
    <property type="entry name" value="RING/U-box"/>
    <property type="match status" value="1"/>
</dbReference>
<dbReference type="Gene3D" id="3.30.40.10">
    <property type="entry name" value="Zinc/RING finger domain, C3HC4 (zinc finger)"/>
    <property type="match status" value="1"/>
</dbReference>